<feature type="domain" description="FAD-binding PCMH-type" evidence="6">
    <location>
        <begin position="31"/>
        <end position="187"/>
    </location>
</feature>
<comment type="caution">
    <text evidence="7">The sequence shown here is derived from an EMBL/GenBank/DDBJ whole genome shotgun (WGS) entry which is preliminary data.</text>
</comment>
<keyword evidence="8" id="KW-1185">Reference proteome</keyword>
<gene>
    <name evidence="7" type="ORF">BJY01DRAFT_239584</name>
</gene>
<dbReference type="PROSITE" id="PS51387">
    <property type="entry name" value="FAD_PCMH"/>
    <property type="match status" value="1"/>
</dbReference>
<evidence type="ECO:0000259" key="6">
    <source>
        <dbReference type="PROSITE" id="PS51387"/>
    </source>
</evidence>
<evidence type="ECO:0000256" key="1">
    <source>
        <dbReference type="ARBA" id="ARBA00001974"/>
    </source>
</evidence>
<dbReference type="Pfam" id="PF01565">
    <property type="entry name" value="FAD_binding_4"/>
    <property type="match status" value="1"/>
</dbReference>
<accession>A0ABR4IZQ6</accession>
<dbReference type="Gene3D" id="3.30.465.10">
    <property type="match status" value="2"/>
</dbReference>
<evidence type="ECO:0000256" key="5">
    <source>
        <dbReference type="ARBA" id="ARBA00023002"/>
    </source>
</evidence>
<dbReference type="EMBL" id="JBFXLU010000249">
    <property type="protein sequence ID" value="KAL2833126.1"/>
    <property type="molecule type" value="Genomic_DNA"/>
</dbReference>
<reference evidence="7 8" key="1">
    <citation type="submission" date="2024-07" db="EMBL/GenBank/DDBJ databases">
        <title>Section-level genome sequencing and comparative genomics of Aspergillus sections Usti and Cavernicolus.</title>
        <authorList>
            <consortium name="Lawrence Berkeley National Laboratory"/>
            <person name="Nybo J.L."/>
            <person name="Vesth T.C."/>
            <person name="Theobald S."/>
            <person name="Frisvad J.C."/>
            <person name="Larsen T.O."/>
            <person name="Kjaerboelling I."/>
            <person name="Rothschild-Mancinelli K."/>
            <person name="Lyhne E.K."/>
            <person name="Kogle M.E."/>
            <person name="Barry K."/>
            <person name="Clum A."/>
            <person name="Na H."/>
            <person name="Ledsgaard L."/>
            <person name="Lin J."/>
            <person name="Lipzen A."/>
            <person name="Kuo A."/>
            <person name="Riley R."/>
            <person name="Mondo S."/>
            <person name="Labutti K."/>
            <person name="Haridas S."/>
            <person name="Pangalinan J."/>
            <person name="Salamov A.A."/>
            <person name="Simmons B.A."/>
            <person name="Magnuson J.K."/>
            <person name="Chen J."/>
            <person name="Drula E."/>
            <person name="Henrissat B."/>
            <person name="Wiebenga A."/>
            <person name="Lubbers R.J."/>
            <person name="Gomes A.C."/>
            <person name="Makela M.R."/>
            <person name="Stajich J."/>
            <person name="Grigoriev I.V."/>
            <person name="Mortensen U.H."/>
            <person name="De Vries R.P."/>
            <person name="Baker S.E."/>
            <person name="Andersen M.R."/>
        </authorList>
    </citation>
    <scope>NUCLEOTIDE SEQUENCE [LARGE SCALE GENOMIC DNA]</scope>
    <source>
        <strain evidence="7 8">CBS 123904</strain>
    </source>
</reference>
<keyword evidence="5" id="KW-0560">Oxidoreductase</keyword>
<keyword evidence="3" id="KW-0285">Flavoprotein</keyword>
<evidence type="ECO:0000256" key="2">
    <source>
        <dbReference type="ARBA" id="ARBA00005466"/>
    </source>
</evidence>
<evidence type="ECO:0000256" key="3">
    <source>
        <dbReference type="ARBA" id="ARBA00022630"/>
    </source>
</evidence>
<comment type="similarity">
    <text evidence="2">Belongs to the oxygen-dependent FAD-linked oxidoreductase family.</text>
</comment>
<evidence type="ECO:0000313" key="7">
    <source>
        <dbReference type="EMBL" id="KAL2833126.1"/>
    </source>
</evidence>
<dbReference type="Gene3D" id="3.40.462.20">
    <property type="match status" value="1"/>
</dbReference>
<dbReference type="PANTHER" id="PTHR42973">
    <property type="entry name" value="BINDING OXIDOREDUCTASE, PUTATIVE (AFU_ORTHOLOGUE AFUA_1G17690)-RELATED"/>
    <property type="match status" value="1"/>
</dbReference>
<dbReference type="SUPFAM" id="SSF56176">
    <property type="entry name" value="FAD-binding/transporter-associated domain-like"/>
    <property type="match status" value="1"/>
</dbReference>
<evidence type="ECO:0000256" key="4">
    <source>
        <dbReference type="ARBA" id="ARBA00022827"/>
    </source>
</evidence>
<dbReference type="Proteomes" id="UP001610446">
    <property type="component" value="Unassembled WGS sequence"/>
</dbReference>
<keyword evidence="4" id="KW-0274">FAD</keyword>
<comment type="cofactor">
    <cofactor evidence="1">
        <name>FAD</name>
        <dbReference type="ChEBI" id="CHEBI:57692"/>
    </cofactor>
</comment>
<name>A0ABR4IZQ6_9EURO</name>
<dbReference type="InterPro" id="IPR016166">
    <property type="entry name" value="FAD-bd_PCMH"/>
</dbReference>
<dbReference type="Pfam" id="PF08031">
    <property type="entry name" value="BBE"/>
    <property type="match status" value="1"/>
</dbReference>
<organism evidence="7 8">
    <name type="scientific">Aspergillus pseudoustus</name>
    <dbReference type="NCBI Taxonomy" id="1810923"/>
    <lineage>
        <taxon>Eukaryota</taxon>
        <taxon>Fungi</taxon>
        <taxon>Dikarya</taxon>
        <taxon>Ascomycota</taxon>
        <taxon>Pezizomycotina</taxon>
        <taxon>Eurotiomycetes</taxon>
        <taxon>Eurotiomycetidae</taxon>
        <taxon>Eurotiales</taxon>
        <taxon>Aspergillaceae</taxon>
        <taxon>Aspergillus</taxon>
        <taxon>Aspergillus subgen. Nidulantes</taxon>
    </lineage>
</organism>
<dbReference type="InterPro" id="IPR012951">
    <property type="entry name" value="BBE"/>
</dbReference>
<sequence length="446" mass="49271">MSPNPLDIQSLVSDLRSTLTSTVLTPDSPGYTERIVRWSKTIPNNADIAATVVGCRKYGVPFAVASGRHTTSDASSCEDGLIIDLHLLNIVSVDPDARTITAAGGCIWRDVDEAAAQHGLATVGGTVNDRRRHGLIIDNLLSVKMVLADGSLVTASKQSLPDLFWAVRGAGQAFGVAVEFTFRAHEQRNPVWAGKLLFPLDKVELVFKFANDLMGTSDGDSAVMINISTSPRANGELAIAVAVFHNGSSESAQSIFQPLLDANPLVREVAERPYSQLNGMMNPTFRDRKRSVDKGAAYTIPLRPEFVRDVLAPEIRRLHSQIPASEETMILLEFYPTNKWSEIPVEATAHGHRGNFQNIMIAPRWKYAEHDAIAKQWALNVAGLVVKEREEYGPPIEEPITEYGNYDHLSARPRGVYGMNLERLVEVKKVYDPDNVFNKWYPLLKE</sequence>
<proteinExistence type="inferred from homology"/>
<dbReference type="InterPro" id="IPR016169">
    <property type="entry name" value="FAD-bd_PCMH_sub2"/>
</dbReference>
<dbReference type="InterPro" id="IPR036318">
    <property type="entry name" value="FAD-bd_PCMH-like_sf"/>
</dbReference>
<dbReference type="PANTHER" id="PTHR42973:SF39">
    <property type="entry name" value="FAD-BINDING PCMH-TYPE DOMAIN-CONTAINING PROTEIN"/>
    <property type="match status" value="1"/>
</dbReference>
<dbReference type="InterPro" id="IPR050416">
    <property type="entry name" value="FAD-linked_Oxidoreductase"/>
</dbReference>
<protein>
    <recommendedName>
        <fullName evidence="6">FAD-binding PCMH-type domain-containing protein</fullName>
    </recommendedName>
</protein>
<evidence type="ECO:0000313" key="8">
    <source>
        <dbReference type="Proteomes" id="UP001610446"/>
    </source>
</evidence>
<dbReference type="InterPro" id="IPR006094">
    <property type="entry name" value="Oxid_FAD_bind_N"/>
</dbReference>